<reference evidence="3" key="1">
    <citation type="submission" date="2010-08" db="EMBL/GenBank/DDBJ databases">
        <authorList>
            <consortium name="Caenorhabditis japonica Sequencing Consortium"/>
            <person name="Wilson R.K."/>
        </authorList>
    </citation>
    <scope>NUCLEOTIDE SEQUENCE [LARGE SCALE GENOMIC DNA]</scope>
    <source>
        <strain evidence="3">DF5081</strain>
    </source>
</reference>
<evidence type="ECO:0000313" key="2">
    <source>
        <dbReference type="EnsemblMetazoa" id="CJA22961.1"/>
    </source>
</evidence>
<feature type="region of interest" description="Disordered" evidence="1">
    <location>
        <begin position="51"/>
        <end position="79"/>
    </location>
</feature>
<reference evidence="2" key="2">
    <citation type="submission" date="2022-06" db="UniProtKB">
        <authorList>
            <consortium name="EnsemblMetazoa"/>
        </authorList>
    </citation>
    <scope>IDENTIFICATION</scope>
    <source>
        <strain evidence="2">DF5081</strain>
    </source>
</reference>
<evidence type="ECO:0000313" key="3">
    <source>
        <dbReference type="Proteomes" id="UP000005237"/>
    </source>
</evidence>
<evidence type="ECO:0000256" key="1">
    <source>
        <dbReference type="SAM" id="MobiDB-lite"/>
    </source>
</evidence>
<proteinExistence type="predicted"/>
<feature type="region of interest" description="Disordered" evidence="1">
    <location>
        <begin position="1"/>
        <end position="23"/>
    </location>
</feature>
<keyword evidence="3" id="KW-1185">Reference proteome</keyword>
<organism evidence="2 3">
    <name type="scientific">Caenorhabditis japonica</name>
    <dbReference type="NCBI Taxonomy" id="281687"/>
    <lineage>
        <taxon>Eukaryota</taxon>
        <taxon>Metazoa</taxon>
        <taxon>Ecdysozoa</taxon>
        <taxon>Nematoda</taxon>
        <taxon>Chromadorea</taxon>
        <taxon>Rhabditida</taxon>
        <taxon>Rhabditina</taxon>
        <taxon>Rhabditomorpha</taxon>
        <taxon>Rhabditoidea</taxon>
        <taxon>Rhabditidae</taxon>
        <taxon>Peloderinae</taxon>
        <taxon>Caenorhabditis</taxon>
    </lineage>
</organism>
<protein>
    <submittedName>
        <fullName evidence="2">Uncharacterized protein</fullName>
    </submittedName>
</protein>
<accession>A0A8R1I4Y4</accession>
<dbReference type="AlphaFoldDB" id="A0A8R1I4Y4"/>
<dbReference type="EnsemblMetazoa" id="CJA22961.1">
    <property type="protein sequence ID" value="CJA22961.1"/>
    <property type="gene ID" value="WBGene00178533"/>
</dbReference>
<name>A0A8R1I4Y4_CAEJA</name>
<dbReference type="Proteomes" id="UP000005237">
    <property type="component" value="Unassembled WGS sequence"/>
</dbReference>
<sequence>MQSLGQRYGAKRGGDVNIEEDERGELSIHVNYTRCTALLVLIEGAGWGVEKKVEEEEEKVRKRGSKIDGDEREEQRVNK</sequence>